<gene>
    <name evidence="6" type="ORF">CDL15_Pgr010806</name>
    <name evidence="7" type="ORF">CRG98_001428</name>
</gene>
<evidence type="ECO:0000313" key="9">
    <source>
        <dbReference type="Proteomes" id="UP000233551"/>
    </source>
</evidence>
<evidence type="ECO:0000313" key="6">
    <source>
        <dbReference type="EMBL" id="OWM67868.1"/>
    </source>
</evidence>
<dbReference type="FunFam" id="3.40.50.2000:FF:000057">
    <property type="entry name" value="Glycosyltransferase"/>
    <property type="match status" value="1"/>
</dbReference>
<dbReference type="GeneID" id="116197729"/>
<keyword evidence="9" id="KW-1185">Reference proteome</keyword>
<reference evidence="6" key="2">
    <citation type="submission" date="2017-06" db="EMBL/GenBank/DDBJ databases">
        <title>The pomegranate genome and the genomics of punicalagin biosynthesis.</title>
        <authorList>
            <person name="Xu C."/>
        </authorList>
    </citation>
    <scope>NUCLEOTIDE SEQUENCE [LARGE SCALE GENOMIC DNA]</scope>
    <source>
        <tissue evidence="6">Fresh leaf</tissue>
    </source>
</reference>
<sequence>MCSEDKGRAYKGHVLAFPYPSQGHINPMLQFSKRLASKGLRATLAITKFISTSMNPRPSALVHLDTISDGHDEGGFSQAESIHSYLSRLESAGSETLSDLILKYKETDHPVDCIIYDSFLPWALDVAKKFDLLGAVFFTQSCTVDYIYYLIHHGLLKLPIPSFPVTIPGLPSLELRDMPSFIYVAGSYPAYFEMVLHQFLNADKADQVLVNTFYKLEAEVVDTMSKACPLMTIGPTIPSIYLDKRVEDDSDYGLHLFDLDSSDITTWLETQPPRSVVYVSFGSMATLSNEQMEELAWGLHGSGQPFLWVVKASEDSKIPEKFKREITAERALLVRWSRQLEVLSSDRIGCFFSHCGWNSTIEALSIGLPMVAMPQWTDQTTDAKLVEDVWEVGVRVRVGEDGIVKREEIERCVREVMESERGKVMAENATKWKELAVEAVSEGGTTDNNINAFVTEIVLKRS</sequence>
<dbReference type="Gene3D" id="3.40.50.2000">
    <property type="entry name" value="Glycogen Phosphorylase B"/>
    <property type="match status" value="2"/>
</dbReference>
<protein>
    <recommendedName>
        <fullName evidence="5">Glycosyltransferase</fullName>
        <ecNumber evidence="5">2.4.1.-</ecNumber>
    </recommendedName>
</protein>
<dbReference type="GO" id="GO:0080043">
    <property type="term" value="F:quercetin 3-O-glucosyltransferase activity"/>
    <property type="evidence" value="ECO:0007669"/>
    <property type="project" value="TreeGrafter"/>
</dbReference>
<name>A0A218W5V3_PUNGR</name>
<comment type="similarity">
    <text evidence="1 4">Belongs to the UDP-glycosyltransferase family.</text>
</comment>
<dbReference type="Proteomes" id="UP000233551">
    <property type="component" value="Unassembled WGS sequence"/>
</dbReference>
<dbReference type="Pfam" id="PF00201">
    <property type="entry name" value="UDPGT"/>
    <property type="match status" value="1"/>
</dbReference>
<evidence type="ECO:0000256" key="1">
    <source>
        <dbReference type="ARBA" id="ARBA00009995"/>
    </source>
</evidence>
<dbReference type="FunFam" id="3.40.50.2000:FF:000019">
    <property type="entry name" value="Glycosyltransferase"/>
    <property type="match status" value="1"/>
</dbReference>
<comment type="caution">
    <text evidence="6">The sequence shown here is derived from an EMBL/GenBank/DDBJ whole genome shotgun (WGS) entry which is preliminary data.</text>
</comment>
<evidence type="ECO:0000313" key="7">
    <source>
        <dbReference type="EMBL" id="PKI78100.1"/>
    </source>
</evidence>
<proteinExistence type="inferred from homology"/>
<dbReference type="EMBL" id="PGOL01000060">
    <property type="protein sequence ID" value="PKI78100.1"/>
    <property type="molecule type" value="Genomic_DNA"/>
</dbReference>
<accession>A0A218W5V3</accession>
<dbReference type="GO" id="GO:0032787">
    <property type="term" value="P:monocarboxylic acid metabolic process"/>
    <property type="evidence" value="ECO:0007669"/>
    <property type="project" value="UniProtKB-ARBA"/>
</dbReference>
<dbReference type="SUPFAM" id="SSF53756">
    <property type="entry name" value="UDP-Glycosyltransferase/glycogen phosphorylase"/>
    <property type="match status" value="1"/>
</dbReference>
<dbReference type="PANTHER" id="PTHR11926:SF1311">
    <property type="entry name" value="UDP-GLYCOSYLTRANSFERASE 74F2"/>
    <property type="match status" value="1"/>
</dbReference>
<reference evidence="8" key="1">
    <citation type="journal article" date="2017" name="Plant J.">
        <title>The pomegranate (Punica granatum L.) genome and the genomics of punicalagin biosynthesis.</title>
        <authorList>
            <person name="Qin G."/>
            <person name="Xu C."/>
            <person name="Ming R."/>
            <person name="Tang H."/>
            <person name="Guyot R."/>
            <person name="Kramer E.M."/>
            <person name="Hu Y."/>
            <person name="Yi X."/>
            <person name="Qi Y."/>
            <person name="Xu X."/>
            <person name="Gao Z."/>
            <person name="Pan H."/>
            <person name="Jian J."/>
            <person name="Tian Y."/>
            <person name="Yue Z."/>
            <person name="Xu Y."/>
        </authorList>
    </citation>
    <scope>NUCLEOTIDE SEQUENCE [LARGE SCALE GENOMIC DNA]</scope>
    <source>
        <strain evidence="8">cv. Dabenzi</strain>
    </source>
</reference>
<evidence type="ECO:0000256" key="2">
    <source>
        <dbReference type="ARBA" id="ARBA00022676"/>
    </source>
</evidence>
<evidence type="ECO:0000256" key="4">
    <source>
        <dbReference type="RuleBase" id="RU003718"/>
    </source>
</evidence>
<dbReference type="EC" id="2.4.1.-" evidence="5"/>
<dbReference type="PANTHER" id="PTHR11926">
    <property type="entry name" value="GLUCOSYL/GLUCURONOSYL TRANSFERASES"/>
    <property type="match status" value="1"/>
</dbReference>
<dbReference type="InterPro" id="IPR035595">
    <property type="entry name" value="UDP_glycos_trans_CS"/>
</dbReference>
<organism evidence="6 8">
    <name type="scientific">Punica granatum</name>
    <name type="common">Pomegranate</name>
    <dbReference type="NCBI Taxonomy" id="22663"/>
    <lineage>
        <taxon>Eukaryota</taxon>
        <taxon>Viridiplantae</taxon>
        <taxon>Streptophyta</taxon>
        <taxon>Embryophyta</taxon>
        <taxon>Tracheophyta</taxon>
        <taxon>Spermatophyta</taxon>
        <taxon>Magnoliopsida</taxon>
        <taxon>eudicotyledons</taxon>
        <taxon>Gunneridae</taxon>
        <taxon>Pentapetalae</taxon>
        <taxon>rosids</taxon>
        <taxon>malvids</taxon>
        <taxon>Myrtales</taxon>
        <taxon>Lythraceae</taxon>
        <taxon>Punica</taxon>
    </lineage>
</organism>
<dbReference type="AlphaFoldDB" id="A0A218W5V3"/>
<keyword evidence="3 4" id="KW-0808">Transferase</keyword>
<reference evidence="7 9" key="3">
    <citation type="submission" date="2017-11" db="EMBL/GenBank/DDBJ databases">
        <title>De-novo sequencing of pomegranate (Punica granatum L.) genome.</title>
        <authorList>
            <person name="Akparov Z."/>
            <person name="Amiraslanov A."/>
            <person name="Hajiyeva S."/>
            <person name="Abbasov M."/>
            <person name="Kaur K."/>
            <person name="Hamwieh A."/>
            <person name="Solovyev V."/>
            <person name="Salamov A."/>
            <person name="Braich B."/>
            <person name="Kosarev P."/>
            <person name="Mahmoud A."/>
            <person name="Hajiyev E."/>
            <person name="Babayeva S."/>
            <person name="Izzatullayeva V."/>
            <person name="Mammadov A."/>
            <person name="Mammadov A."/>
            <person name="Sharifova S."/>
            <person name="Ojaghi J."/>
            <person name="Eynullazada K."/>
            <person name="Bayramov B."/>
            <person name="Abdulazimova A."/>
            <person name="Shahmuradov I."/>
        </authorList>
    </citation>
    <scope>NUCLEOTIDE SEQUENCE [LARGE SCALE GENOMIC DNA]</scope>
    <source>
        <strain evidence="7">AG2017</strain>
        <strain evidence="9">cv. AG2017</strain>
        <tissue evidence="7">Leaf</tissue>
    </source>
</reference>
<dbReference type="Proteomes" id="UP000197138">
    <property type="component" value="Unassembled WGS sequence"/>
</dbReference>
<evidence type="ECO:0000313" key="8">
    <source>
        <dbReference type="Proteomes" id="UP000197138"/>
    </source>
</evidence>
<dbReference type="InterPro" id="IPR002213">
    <property type="entry name" value="UDP_glucos_trans"/>
</dbReference>
<dbReference type="OrthoDB" id="5835829at2759"/>
<evidence type="ECO:0000256" key="5">
    <source>
        <dbReference type="RuleBase" id="RU362057"/>
    </source>
</evidence>
<dbReference type="GO" id="GO:0080044">
    <property type="term" value="F:quercetin 7-O-glucosyltransferase activity"/>
    <property type="evidence" value="ECO:0007669"/>
    <property type="project" value="TreeGrafter"/>
</dbReference>
<dbReference type="PROSITE" id="PS00375">
    <property type="entry name" value="UDPGT"/>
    <property type="match status" value="1"/>
</dbReference>
<dbReference type="CDD" id="cd03784">
    <property type="entry name" value="GT1_Gtf-like"/>
    <property type="match status" value="1"/>
</dbReference>
<evidence type="ECO:0000256" key="3">
    <source>
        <dbReference type="ARBA" id="ARBA00022679"/>
    </source>
</evidence>
<keyword evidence="2 4" id="KW-0328">Glycosyltransferase</keyword>
<dbReference type="EMBL" id="MTKT01005370">
    <property type="protein sequence ID" value="OWM67868.1"/>
    <property type="molecule type" value="Genomic_DNA"/>
</dbReference>